<dbReference type="SUPFAM" id="SSF51197">
    <property type="entry name" value="Clavaminate synthase-like"/>
    <property type="match status" value="1"/>
</dbReference>
<keyword evidence="2" id="KW-0479">Metal-binding</keyword>
<proteinExistence type="inferred from homology"/>
<dbReference type="EMBL" id="MCFJ01000012">
    <property type="protein sequence ID" value="ORY60116.1"/>
    <property type="molecule type" value="Genomic_DNA"/>
</dbReference>
<dbReference type="PANTHER" id="PTHR47990">
    <property type="entry name" value="2-OXOGLUTARATE (2OG) AND FE(II)-DEPENDENT OXYGENASE SUPERFAMILY PROTEIN-RELATED"/>
    <property type="match status" value="1"/>
</dbReference>
<dbReference type="OrthoDB" id="288590at2759"/>
<dbReference type="STRING" id="1141098.A0A1Y2DLV2"/>
<accession>A0A1Y2DLV2</accession>
<dbReference type="Gene3D" id="2.60.120.330">
    <property type="entry name" value="B-lactam Antibiotic, Isopenicillin N Synthase, Chain"/>
    <property type="match status" value="1"/>
</dbReference>
<dbReference type="InterPro" id="IPR005123">
    <property type="entry name" value="Oxoglu/Fe-dep_dioxygenase_dom"/>
</dbReference>
<evidence type="ECO:0000313" key="4">
    <source>
        <dbReference type="EMBL" id="ORY60116.1"/>
    </source>
</evidence>
<evidence type="ECO:0000313" key="5">
    <source>
        <dbReference type="Proteomes" id="UP000193689"/>
    </source>
</evidence>
<dbReference type="Proteomes" id="UP000193689">
    <property type="component" value="Unassembled WGS sequence"/>
</dbReference>
<dbReference type="GO" id="GO:0046872">
    <property type="term" value="F:metal ion binding"/>
    <property type="evidence" value="ECO:0007669"/>
    <property type="project" value="UniProtKB-KW"/>
</dbReference>
<keyword evidence="5" id="KW-1185">Reference proteome</keyword>
<dbReference type="PROSITE" id="PS51471">
    <property type="entry name" value="FE2OG_OXY"/>
    <property type="match status" value="1"/>
</dbReference>
<keyword evidence="2" id="KW-0560">Oxidoreductase</keyword>
<keyword evidence="2" id="KW-0408">Iron</keyword>
<dbReference type="InParanoid" id="A0A1Y2DLV2"/>
<dbReference type="RefSeq" id="XP_040712550.1">
    <property type="nucleotide sequence ID" value="XM_040856564.1"/>
</dbReference>
<dbReference type="GeneID" id="63772776"/>
<dbReference type="AlphaFoldDB" id="A0A1Y2DLV2"/>
<evidence type="ECO:0000259" key="3">
    <source>
        <dbReference type="PROSITE" id="PS51471"/>
    </source>
</evidence>
<comment type="similarity">
    <text evidence="1 2">Belongs to the iron/ascorbate-dependent oxidoreductase family.</text>
</comment>
<dbReference type="InterPro" id="IPR050231">
    <property type="entry name" value="Iron_ascorbate_oxido_reductase"/>
</dbReference>
<dbReference type="Pfam" id="PF03171">
    <property type="entry name" value="2OG-FeII_Oxy"/>
    <property type="match status" value="1"/>
</dbReference>
<name>A0A1Y2DLV2_9PEZI</name>
<dbReference type="InterPro" id="IPR027443">
    <property type="entry name" value="IPNS-like_sf"/>
</dbReference>
<dbReference type="GO" id="GO:0016491">
    <property type="term" value="F:oxidoreductase activity"/>
    <property type="evidence" value="ECO:0007669"/>
    <property type="project" value="UniProtKB-KW"/>
</dbReference>
<protein>
    <recommendedName>
        <fullName evidence="3">Fe2OG dioxygenase domain-containing protein</fullName>
    </recommendedName>
</protein>
<reference evidence="4 5" key="1">
    <citation type="submission" date="2016-07" db="EMBL/GenBank/DDBJ databases">
        <title>Pervasive Adenine N6-methylation of Active Genes in Fungi.</title>
        <authorList>
            <consortium name="DOE Joint Genome Institute"/>
            <person name="Mondo S.J."/>
            <person name="Dannebaum R.O."/>
            <person name="Kuo R.C."/>
            <person name="Labutti K."/>
            <person name="Haridas S."/>
            <person name="Kuo A."/>
            <person name="Salamov A."/>
            <person name="Ahrendt S.R."/>
            <person name="Lipzen A."/>
            <person name="Sullivan W."/>
            <person name="Andreopoulos W.B."/>
            <person name="Clum A."/>
            <person name="Lindquist E."/>
            <person name="Daum C."/>
            <person name="Ramamoorthy G.K."/>
            <person name="Gryganskyi A."/>
            <person name="Culley D."/>
            <person name="Magnuson J.K."/>
            <person name="James T.Y."/>
            <person name="O'Malley M.A."/>
            <person name="Stajich J.E."/>
            <person name="Spatafora J.W."/>
            <person name="Visel A."/>
            <person name="Grigoriev I.V."/>
        </authorList>
    </citation>
    <scope>NUCLEOTIDE SEQUENCE [LARGE SCALE GENOMIC DNA]</scope>
    <source>
        <strain evidence="4 5">CBS 129021</strain>
    </source>
</reference>
<comment type="caution">
    <text evidence="4">The sequence shown here is derived from an EMBL/GenBank/DDBJ whole genome shotgun (WGS) entry which is preliminary data.</text>
</comment>
<gene>
    <name evidence="4" type="ORF">BCR38DRAFT_350467</name>
</gene>
<evidence type="ECO:0000256" key="2">
    <source>
        <dbReference type="RuleBase" id="RU003682"/>
    </source>
</evidence>
<evidence type="ECO:0000256" key="1">
    <source>
        <dbReference type="ARBA" id="ARBA00008056"/>
    </source>
</evidence>
<dbReference type="InterPro" id="IPR044861">
    <property type="entry name" value="IPNS-like_FE2OG_OXY"/>
</dbReference>
<feature type="domain" description="Fe2OG dioxygenase" evidence="3">
    <location>
        <begin position="117"/>
        <end position="230"/>
    </location>
</feature>
<sequence>MASSLTVDLSSFVESRGQAKELLAQFAVNVLKNHGYIKLKNHGICPDGMRHFWNWEHFDCGSSHDTEFPNRWPDLPGFREYMEAHYERCQEVALGVLSMVELGLGLEADTLVALCKPATSELRILHYPSAELPVVPPTYKRIWPHCDLGVLSILLQGGVDGLEFEDRKCPGSYLPAVFDTEDEVLVTVSETLARWTNGVLAGGRHQVTLPTNMVDGILPERYASAFFFKSCRSASIGPLPAFVTEDNPAKYENMTALEFHLSITKELEK</sequence>
<organism evidence="4 5">
    <name type="scientific">Pseudomassariella vexata</name>
    <dbReference type="NCBI Taxonomy" id="1141098"/>
    <lineage>
        <taxon>Eukaryota</taxon>
        <taxon>Fungi</taxon>
        <taxon>Dikarya</taxon>
        <taxon>Ascomycota</taxon>
        <taxon>Pezizomycotina</taxon>
        <taxon>Sordariomycetes</taxon>
        <taxon>Xylariomycetidae</taxon>
        <taxon>Amphisphaeriales</taxon>
        <taxon>Pseudomassariaceae</taxon>
        <taxon>Pseudomassariella</taxon>
    </lineage>
</organism>